<evidence type="ECO:0000313" key="3">
    <source>
        <dbReference type="Proteomes" id="UP000294547"/>
    </source>
</evidence>
<reference evidence="2 3" key="1">
    <citation type="submission" date="2019-03" db="EMBL/GenBank/DDBJ databases">
        <title>Genomic Encyclopedia of Type Strains, Phase IV (KMG-IV): sequencing the most valuable type-strain genomes for metagenomic binning, comparative biology and taxonomic classification.</title>
        <authorList>
            <person name="Goeker M."/>
        </authorList>
    </citation>
    <scope>NUCLEOTIDE SEQUENCE [LARGE SCALE GENOMIC DNA]</scope>
    <source>
        <strain evidence="2 3">DSM 102969</strain>
    </source>
</reference>
<dbReference type="Proteomes" id="UP000294547">
    <property type="component" value="Unassembled WGS sequence"/>
</dbReference>
<comment type="caution">
    <text evidence="2">The sequence shown here is derived from an EMBL/GenBank/DDBJ whole genome shotgun (WGS) entry which is preliminary data.</text>
</comment>
<feature type="signal peptide" evidence="1">
    <location>
        <begin position="1"/>
        <end position="22"/>
    </location>
</feature>
<dbReference type="AlphaFoldDB" id="A0A4R6RLA1"/>
<evidence type="ECO:0000256" key="1">
    <source>
        <dbReference type="SAM" id="SignalP"/>
    </source>
</evidence>
<proteinExistence type="predicted"/>
<sequence>MILKKFAVAAVVIAATSGAALAGDGGGQSRGKAYAAGPIPLVAADEIVVGIVNTCGTDATYTVVGRNAADGTDFATAEGTVASNRGVQVALASAEESDVQAVVALAVSCAGKRSTKPLVSLFLADGTTHLPRLALTLSEK</sequence>
<keyword evidence="1" id="KW-0732">Signal</keyword>
<accession>A0A4R6RLA1</accession>
<gene>
    <name evidence="2" type="ORF">EDD54_1324</name>
</gene>
<keyword evidence="3" id="KW-1185">Reference proteome</keyword>
<dbReference type="RefSeq" id="WP_126535447.1">
    <property type="nucleotide sequence ID" value="NZ_BSPM01000008.1"/>
</dbReference>
<protein>
    <submittedName>
        <fullName evidence="2">Uncharacterized protein</fullName>
    </submittedName>
</protein>
<dbReference type="EMBL" id="SNXY01000006">
    <property type="protein sequence ID" value="TDP87429.1"/>
    <property type="molecule type" value="Genomic_DNA"/>
</dbReference>
<evidence type="ECO:0000313" key="2">
    <source>
        <dbReference type="EMBL" id="TDP87429.1"/>
    </source>
</evidence>
<feature type="chain" id="PRO_5020386075" evidence="1">
    <location>
        <begin position="23"/>
        <end position="140"/>
    </location>
</feature>
<organism evidence="2 3">
    <name type="scientific">Oharaeibacter diazotrophicus</name>
    <dbReference type="NCBI Taxonomy" id="1920512"/>
    <lineage>
        <taxon>Bacteria</taxon>
        <taxon>Pseudomonadati</taxon>
        <taxon>Pseudomonadota</taxon>
        <taxon>Alphaproteobacteria</taxon>
        <taxon>Hyphomicrobiales</taxon>
        <taxon>Pleomorphomonadaceae</taxon>
        <taxon>Oharaeibacter</taxon>
    </lineage>
</organism>
<name>A0A4R6RLA1_9HYPH</name>